<evidence type="ECO:0000259" key="7">
    <source>
        <dbReference type="PROSITE" id="PS50850"/>
    </source>
</evidence>
<evidence type="ECO:0000256" key="6">
    <source>
        <dbReference type="SAM" id="Phobius"/>
    </source>
</evidence>
<dbReference type="InterPro" id="IPR005829">
    <property type="entry name" value="Sugar_transporter_CS"/>
</dbReference>
<comment type="caution">
    <text evidence="8">The sequence shown here is derived from an EMBL/GenBank/DDBJ whole genome shotgun (WGS) entry which is preliminary data.</text>
</comment>
<dbReference type="InterPro" id="IPR050360">
    <property type="entry name" value="MFS_Sugar_Transporters"/>
</dbReference>
<dbReference type="GO" id="GO:0016020">
    <property type="term" value="C:membrane"/>
    <property type="evidence" value="ECO:0007669"/>
    <property type="project" value="UniProtKB-SubCell"/>
</dbReference>
<gene>
    <name evidence="8" type="primary">qa-y</name>
    <name evidence="8" type="ORF">DBV05_g7573</name>
</gene>
<comment type="subcellular location">
    <subcellularLocation>
        <location evidence="1">Membrane</location>
        <topology evidence="1">Multi-pass membrane protein</topology>
    </subcellularLocation>
</comment>
<evidence type="ECO:0000256" key="5">
    <source>
        <dbReference type="ARBA" id="ARBA00023136"/>
    </source>
</evidence>
<reference evidence="8 9" key="1">
    <citation type="journal article" date="2019" name="Sci. Rep.">
        <title>A multi-omics analysis of the grapevine pathogen Lasiodiplodia theobromae reveals that temperature affects the expression of virulence- and pathogenicity-related genes.</title>
        <authorList>
            <person name="Felix C."/>
            <person name="Meneses R."/>
            <person name="Goncalves M.F.M."/>
            <person name="Tilleman L."/>
            <person name="Duarte A.S."/>
            <person name="Jorrin-Novo J.V."/>
            <person name="Van de Peer Y."/>
            <person name="Deforce D."/>
            <person name="Van Nieuwerburgh F."/>
            <person name="Esteves A.C."/>
            <person name="Alves A."/>
        </authorList>
    </citation>
    <scope>NUCLEOTIDE SEQUENCE [LARGE SCALE GENOMIC DNA]</scope>
    <source>
        <strain evidence="8 9">LA-SOL3</strain>
    </source>
</reference>
<evidence type="ECO:0000313" key="8">
    <source>
        <dbReference type="EMBL" id="KAB2573781.1"/>
    </source>
</evidence>
<feature type="transmembrane region" description="Helical" evidence="6">
    <location>
        <begin position="180"/>
        <end position="204"/>
    </location>
</feature>
<dbReference type="EMBL" id="VCHE01000053">
    <property type="protein sequence ID" value="KAB2573781.1"/>
    <property type="molecule type" value="Genomic_DNA"/>
</dbReference>
<dbReference type="PANTHER" id="PTHR48022:SF59">
    <property type="entry name" value="MAJOR FACILITATOR SUPERFAMILY (MFS) PROFILE DOMAIN-CONTAINING PROTEIN"/>
    <property type="match status" value="1"/>
</dbReference>
<dbReference type="PROSITE" id="PS00216">
    <property type="entry name" value="SUGAR_TRANSPORT_1"/>
    <property type="match status" value="1"/>
</dbReference>
<dbReference type="Pfam" id="PF00083">
    <property type="entry name" value="Sugar_tr"/>
    <property type="match status" value="1"/>
</dbReference>
<dbReference type="InterPro" id="IPR036259">
    <property type="entry name" value="MFS_trans_sf"/>
</dbReference>
<proteinExistence type="inferred from homology"/>
<dbReference type="PROSITE" id="PS50850">
    <property type="entry name" value="MFS"/>
    <property type="match status" value="1"/>
</dbReference>
<sequence>MYISEIAPKSIRGLLTLQYAACQQLGVVLGFFINYGVTKTYAGVRAQWMLPTLLQLLPAALWGIGTFCVPESPRWLLSKCRRSEASRNLSKLRHLPEDHPVIEAELAGMDAQLEHEVEAVAGASQKDFVVETFVPVENRRRFFLIFLATLFSQWSGANAITQYSPTIFGYLGVTGTESQFLATGIYGIVKFTSCLAFAIFIVDFLGRRRSLMTGIILQILTLAFVGCYLGITGSMSTAEVEASSAASHAGTAAIVAIYLHAIAWSIGWFSMPYLIGSEIFPTRIRSFNVSLSMAFHWAFYFGSSKAMPSLLAATHRWGAFVFFGGICSISLVYVFFAMPDTTGRSLESLDDLFRRPWYTVYKVAYPTPNDMTIEGSGNKALDDKQDIIMEDEKNGSVSQVEDVRHV</sequence>
<protein>
    <submittedName>
        <fullName evidence="8">Quinate permease</fullName>
    </submittedName>
</protein>
<evidence type="ECO:0000256" key="1">
    <source>
        <dbReference type="ARBA" id="ARBA00004141"/>
    </source>
</evidence>
<feature type="transmembrane region" description="Helical" evidence="6">
    <location>
        <begin position="251"/>
        <end position="275"/>
    </location>
</feature>
<dbReference type="Gene3D" id="1.20.1250.20">
    <property type="entry name" value="MFS general substrate transporter like domains"/>
    <property type="match status" value="1"/>
</dbReference>
<keyword evidence="3 6" id="KW-0812">Transmembrane</keyword>
<dbReference type="SUPFAM" id="SSF103473">
    <property type="entry name" value="MFS general substrate transporter"/>
    <property type="match status" value="1"/>
</dbReference>
<dbReference type="Proteomes" id="UP000325902">
    <property type="component" value="Unassembled WGS sequence"/>
</dbReference>
<feature type="transmembrane region" description="Helical" evidence="6">
    <location>
        <begin position="287"/>
        <end position="303"/>
    </location>
</feature>
<keyword evidence="4 6" id="KW-1133">Transmembrane helix</keyword>
<organism evidence="8 9">
    <name type="scientific">Lasiodiplodia theobromae</name>
    <dbReference type="NCBI Taxonomy" id="45133"/>
    <lineage>
        <taxon>Eukaryota</taxon>
        <taxon>Fungi</taxon>
        <taxon>Dikarya</taxon>
        <taxon>Ascomycota</taxon>
        <taxon>Pezizomycotina</taxon>
        <taxon>Dothideomycetes</taxon>
        <taxon>Dothideomycetes incertae sedis</taxon>
        <taxon>Botryosphaeriales</taxon>
        <taxon>Botryosphaeriaceae</taxon>
        <taxon>Lasiodiplodia</taxon>
    </lineage>
</organism>
<keyword evidence="5 6" id="KW-0472">Membrane</keyword>
<dbReference type="GO" id="GO:0005351">
    <property type="term" value="F:carbohydrate:proton symporter activity"/>
    <property type="evidence" value="ECO:0007669"/>
    <property type="project" value="TreeGrafter"/>
</dbReference>
<dbReference type="PANTHER" id="PTHR48022">
    <property type="entry name" value="PLASTIDIC GLUCOSE TRANSPORTER 4"/>
    <property type="match status" value="1"/>
</dbReference>
<feature type="transmembrane region" description="Helical" evidence="6">
    <location>
        <begin position="211"/>
        <end position="231"/>
    </location>
</feature>
<evidence type="ECO:0000256" key="3">
    <source>
        <dbReference type="ARBA" id="ARBA00022692"/>
    </source>
</evidence>
<feature type="transmembrane region" description="Helical" evidence="6">
    <location>
        <begin position="315"/>
        <end position="336"/>
    </location>
</feature>
<keyword evidence="9" id="KW-1185">Reference proteome</keyword>
<dbReference type="OrthoDB" id="5296287at2759"/>
<evidence type="ECO:0000256" key="4">
    <source>
        <dbReference type="ARBA" id="ARBA00022989"/>
    </source>
</evidence>
<feature type="transmembrane region" description="Helical" evidence="6">
    <location>
        <begin position="12"/>
        <end position="36"/>
    </location>
</feature>
<feature type="domain" description="Major facilitator superfamily (MFS) profile" evidence="7">
    <location>
        <begin position="1"/>
        <end position="342"/>
    </location>
</feature>
<accession>A0A5N5D810</accession>
<feature type="transmembrane region" description="Helical" evidence="6">
    <location>
        <begin position="142"/>
        <end position="160"/>
    </location>
</feature>
<dbReference type="AlphaFoldDB" id="A0A5N5D810"/>
<name>A0A5N5D810_9PEZI</name>
<evidence type="ECO:0000256" key="2">
    <source>
        <dbReference type="ARBA" id="ARBA00010992"/>
    </source>
</evidence>
<comment type="similarity">
    <text evidence="2">Belongs to the major facilitator superfamily. Sugar transporter (TC 2.A.1.1) family.</text>
</comment>
<dbReference type="InterPro" id="IPR005828">
    <property type="entry name" value="MFS_sugar_transport-like"/>
</dbReference>
<dbReference type="InterPro" id="IPR020846">
    <property type="entry name" value="MFS_dom"/>
</dbReference>
<evidence type="ECO:0000313" key="9">
    <source>
        <dbReference type="Proteomes" id="UP000325902"/>
    </source>
</evidence>